<sequence>MIIRQWFT</sequence>
<feature type="non-terminal residue" evidence="2">
    <location>
        <position position="8"/>
    </location>
</feature>
<name>A0A5J4UIR8_9EUKA</name>
<dbReference type="EMBL" id="SNRW01015467">
    <property type="protein sequence ID" value="KAA6370357.1"/>
    <property type="molecule type" value="Genomic_DNA"/>
</dbReference>
<gene>
    <name evidence="2" type="ORF">EZS28_034115</name>
    <name evidence="1" type="ORF">EZS28_055318</name>
</gene>
<evidence type="ECO:0000313" key="2">
    <source>
        <dbReference type="EMBL" id="KAA6370357.1"/>
    </source>
</evidence>
<dbReference type="Proteomes" id="UP000324800">
    <property type="component" value="Unassembled WGS sequence"/>
</dbReference>
<dbReference type="EMBL" id="SNRW01047163">
    <property type="protein sequence ID" value="KAA6316047.1"/>
    <property type="molecule type" value="Genomic_DNA"/>
</dbReference>
<reference evidence="2 3" key="1">
    <citation type="submission" date="2019-03" db="EMBL/GenBank/DDBJ databases">
        <title>Single cell metagenomics reveals metabolic interactions within the superorganism composed of flagellate Streblomastix strix and complex community of Bacteroidetes bacteria on its surface.</title>
        <authorList>
            <person name="Treitli S.C."/>
            <person name="Kolisko M."/>
            <person name="Husnik F."/>
            <person name="Keeling P."/>
            <person name="Hampl V."/>
        </authorList>
    </citation>
    <scope>NUCLEOTIDE SEQUENCE [LARGE SCALE GENOMIC DNA]</scope>
    <source>
        <strain evidence="2">ST1C</strain>
    </source>
</reference>
<organism evidence="2 3">
    <name type="scientific">Streblomastix strix</name>
    <dbReference type="NCBI Taxonomy" id="222440"/>
    <lineage>
        <taxon>Eukaryota</taxon>
        <taxon>Metamonada</taxon>
        <taxon>Preaxostyla</taxon>
        <taxon>Oxymonadida</taxon>
        <taxon>Streblomastigidae</taxon>
        <taxon>Streblomastix</taxon>
    </lineage>
</organism>
<accession>A0A5J4UIR8</accession>
<evidence type="ECO:0000313" key="3">
    <source>
        <dbReference type="Proteomes" id="UP000324800"/>
    </source>
</evidence>
<proteinExistence type="predicted"/>
<comment type="caution">
    <text evidence="2">The sequence shown here is derived from an EMBL/GenBank/DDBJ whole genome shotgun (WGS) entry which is preliminary data.</text>
</comment>
<evidence type="ECO:0000313" key="1">
    <source>
        <dbReference type="EMBL" id="KAA6316047.1"/>
    </source>
</evidence>
<protein>
    <submittedName>
        <fullName evidence="2">Uncharacterized protein</fullName>
    </submittedName>
</protein>